<protein>
    <submittedName>
        <fullName evidence="2">G4790 protein</fullName>
    </submittedName>
</protein>
<evidence type="ECO:0000313" key="2">
    <source>
        <dbReference type="EMBL" id="CAL5222428.1"/>
    </source>
</evidence>
<dbReference type="Proteomes" id="UP001497392">
    <property type="component" value="Unassembled WGS sequence"/>
</dbReference>
<comment type="caution">
    <text evidence="2">The sequence shown here is derived from an EMBL/GenBank/DDBJ whole genome shotgun (WGS) entry which is preliminary data.</text>
</comment>
<feature type="compositionally biased region" description="Basic and acidic residues" evidence="1">
    <location>
        <begin position="1"/>
        <end position="11"/>
    </location>
</feature>
<sequence length="116" mass="13404">MEDLTIRKAEQDSSSVSQSLTQSKRSLHNVYEWLQKDQQRHNELRDQVRYMIKSVKKSNQELEEEFGPSDPLNSAEVQRGELEFFDRLAISALRIPTAYPVAEEGGRDIGHLQSQE</sequence>
<accession>A0ABP1FR52</accession>
<dbReference type="EMBL" id="CAXHTA020000007">
    <property type="protein sequence ID" value="CAL5222428.1"/>
    <property type="molecule type" value="Genomic_DNA"/>
</dbReference>
<organism evidence="2 3">
    <name type="scientific">Coccomyxa viridis</name>
    <dbReference type="NCBI Taxonomy" id="1274662"/>
    <lineage>
        <taxon>Eukaryota</taxon>
        <taxon>Viridiplantae</taxon>
        <taxon>Chlorophyta</taxon>
        <taxon>core chlorophytes</taxon>
        <taxon>Trebouxiophyceae</taxon>
        <taxon>Trebouxiophyceae incertae sedis</taxon>
        <taxon>Coccomyxaceae</taxon>
        <taxon>Coccomyxa</taxon>
    </lineage>
</organism>
<reference evidence="2 3" key="1">
    <citation type="submission" date="2024-06" db="EMBL/GenBank/DDBJ databases">
        <authorList>
            <person name="Kraege A."/>
            <person name="Thomma B."/>
        </authorList>
    </citation>
    <scope>NUCLEOTIDE SEQUENCE [LARGE SCALE GENOMIC DNA]</scope>
</reference>
<evidence type="ECO:0000256" key="1">
    <source>
        <dbReference type="SAM" id="MobiDB-lite"/>
    </source>
</evidence>
<proteinExistence type="predicted"/>
<name>A0ABP1FR52_9CHLO</name>
<gene>
    <name evidence="2" type="primary">g4790</name>
    <name evidence="2" type="ORF">VP750_LOCUS4087</name>
</gene>
<feature type="region of interest" description="Disordered" evidence="1">
    <location>
        <begin position="1"/>
        <end position="23"/>
    </location>
</feature>
<evidence type="ECO:0000313" key="3">
    <source>
        <dbReference type="Proteomes" id="UP001497392"/>
    </source>
</evidence>
<feature type="compositionally biased region" description="Low complexity" evidence="1">
    <location>
        <begin position="12"/>
        <end position="23"/>
    </location>
</feature>
<keyword evidence="3" id="KW-1185">Reference proteome</keyword>